<dbReference type="EMBL" id="BAAANN010000011">
    <property type="protein sequence ID" value="GAA1959028.1"/>
    <property type="molecule type" value="Genomic_DNA"/>
</dbReference>
<feature type="signal peptide" evidence="1">
    <location>
        <begin position="1"/>
        <end position="33"/>
    </location>
</feature>
<dbReference type="Gene3D" id="3.40.190.10">
    <property type="entry name" value="Periplasmic binding protein-like II"/>
    <property type="match status" value="1"/>
</dbReference>
<dbReference type="Gene3D" id="3.10.105.10">
    <property type="entry name" value="Dipeptide-binding Protein, Domain 3"/>
    <property type="match status" value="1"/>
</dbReference>
<sequence>MGLSRRDLLRAAGLTLGAAGTASLLSACGAGTAATPVENTARRTPKPGGRLRAAFTGGGAAESLDPFTGQAPIDIVRNDVIFDALFSLDNGKATPRLALTAEPAADGRSFVLRLREGVHWHDGSPLTARDVAHTFRYLGAPERAFPSELTGYLDLAGIEVRDATTLRVPTVRPLGDPALVLAAFLVKVIKDGTTSFTPATAIGTGPYRVAAFEAGREARLTRFDGHWDIKGTADELVLLSLTDPQAKANAVLTGQADYAADIPFTTAKTGASGADLEVRTAGARNRVGFGFVLNTTIAPFNDPRVRRAVRLALDRKALVDGVFLGFGVPGNDLFGYGAAHFSEREAPRQDVDAARRLVTEAGAGRVPITIRSAEYEIGFNASTQLVAEQLKAVGLDVRPDIVGVAEFYDPAAITTANAMTFSIGALPLPVLYARLASNPAFALADPELSAALATGLGALDETARGAAWARVQDVLADRGNTVVWGLADTLSLERKAVAGIEVRGLAKYPYLGHAGLA</sequence>
<dbReference type="InterPro" id="IPR039424">
    <property type="entry name" value="SBP_5"/>
</dbReference>
<accession>A0ABN2QVT7</accession>
<feature type="domain" description="Solute-binding protein family 5" evidence="2">
    <location>
        <begin position="93"/>
        <end position="404"/>
    </location>
</feature>
<evidence type="ECO:0000313" key="4">
    <source>
        <dbReference type="Proteomes" id="UP001501116"/>
    </source>
</evidence>
<reference evidence="4" key="1">
    <citation type="journal article" date="2019" name="Int. J. Syst. Evol. Microbiol.">
        <title>The Global Catalogue of Microorganisms (GCM) 10K type strain sequencing project: providing services to taxonomists for standard genome sequencing and annotation.</title>
        <authorList>
            <consortium name="The Broad Institute Genomics Platform"/>
            <consortium name="The Broad Institute Genome Sequencing Center for Infectious Disease"/>
            <person name="Wu L."/>
            <person name="Ma J."/>
        </authorList>
    </citation>
    <scope>NUCLEOTIDE SEQUENCE [LARGE SCALE GENOMIC DNA]</scope>
    <source>
        <strain evidence="4">JCM 14545</strain>
    </source>
</reference>
<feature type="chain" id="PRO_5047514541" evidence="1">
    <location>
        <begin position="34"/>
        <end position="517"/>
    </location>
</feature>
<dbReference type="PANTHER" id="PTHR30290:SF65">
    <property type="entry name" value="MONOACYL PHOSPHATIDYLINOSITOL TETRAMANNOSIDE-BINDING PROTEIN LPQW-RELATED"/>
    <property type="match status" value="1"/>
</dbReference>
<name>A0ABN2QVT7_9PSEU</name>
<dbReference type="Pfam" id="PF00496">
    <property type="entry name" value="SBP_bac_5"/>
    <property type="match status" value="1"/>
</dbReference>
<dbReference type="PANTHER" id="PTHR30290">
    <property type="entry name" value="PERIPLASMIC BINDING COMPONENT OF ABC TRANSPORTER"/>
    <property type="match status" value="1"/>
</dbReference>
<dbReference type="InterPro" id="IPR006311">
    <property type="entry name" value="TAT_signal"/>
</dbReference>
<dbReference type="PROSITE" id="PS51318">
    <property type="entry name" value="TAT"/>
    <property type="match status" value="1"/>
</dbReference>
<comment type="caution">
    <text evidence="3">The sequence shown here is derived from an EMBL/GenBank/DDBJ whole genome shotgun (WGS) entry which is preliminary data.</text>
</comment>
<evidence type="ECO:0000259" key="2">
    <source>
        <dbReference type="Pfam" id="PF00496"/>
    </source>
</evidence>
<evidence type="ECO:0000313" key="3">
    <source>
        <dbReference type="EMBL" id="GAA1959028.1"/>
    </source>
</evidence>
<dbReference type="PROSITE" id="PS51257">
    <property type="entry name" value="PROKAR_LIPOPROTEIN"/>
    <property type="match status" value="1"/>
</dbReference>
<protein>
    <submittedName>
        <fullName evidence="3">ABC transporter substrate-binding protein</fullName>
    </submittedName>
</protein>
<dbReference type="RefSeq" id="WP_344418364.1">
    <property type="nucleotide sequence ID" value="NZ_BAAANN010000011.1"/>
</dbReference>
<evidence type="ECO:0000256" key="1">
    <source>
        <dbReference type="SAM" id="SignalP"/>
    </source>
</evidence>
<dbReference type="InterPro" id="IPR000914">
    <property type="entry name" value="SBP_5_dom"/>
</dbReference>
<keyword evidence="1" id="KW-0732">Signal</keyword>
<dbReference type="SUPFAM" id="SSF53850">
    <property type="entry name" value="Periplasmic binding protein-like II"/>
    <property type="match status" value="1"/>
</dbReference>
<gene>
    <name evidence="3" type="ORF">GCM10009754_31810</name>
</gene>
<keyword evidence="4" id="KW-1185">Reference proteome</keyword>
<dbReference type="Proteomes" id="UP001501116">
    <property type="component" value="Unassembled WGS sequence"/>
</dbReference>
<organism evidence="3 4">
    <name type="scientific">Amycolatopsis minnesotensis</name>
    <dbReference type="NCBI Taxonomy" id="337894"/>
    <lineage>
        <taxon>Bacteria</taxon>
        <taxon>Bacillati</taxon>
        <taxon>Actinomycetota</taxon>
        <taxon>Actinomycetes</taxon>
        <taxon>Pseudonocardiales</taxon>
        <taxon>Pseudonocardiaceae</taxon>
        <taxon>Amycolatopsis</taxon>
    </lineage>
</organism>
<proteinExistence type="predicted"/>